<name>A0A9P5DS84_9HYPO</name>
<dbReference type="Proteomes" id="UP000730481">
    <property type="component" value="Unassembled WGS sequence"/>
</dbReference>
<protein>
    <submittedName>
        <fullName evidence="1">Uncharacterized protein</fullName>
    </submittedName>
</protein>
<proteinExistence type="predicted"/>
<organism evidence="1 2">
    <name type="scientific">Fusarium beomiforme</name>
    <dbReference type="NCBI Taxonomy" id="44412"/>
    <lineage>
        <taxon>Eukaryota</taxon>
        <taxon>Fungi</taxon>
        <taxon>Dikarya</taxon>
        <taxon>Ascomycota</taxon>
        <taxon>Pezizomycotina</taxon>
        <taxon>Sordariomycetes</taxon>
        <taxon>Hypocreomycetidae</taxon>
        <taxon>Hypocreales</taxon>
        <taxon>Nectriaceae</taxon>
        <taxon>Fusarium</taxon>
        <taxon>Fusarium burgessii species complex</taxon>
    </lineage>
</organism>
<dbReference type="OrthoDB" id="5103302at2759"/>
<evidence type="ECO:0000313" key="1">
    <source>
        <dbReference type="EMBL" id="KAF4332548.1"/>
    </source>
</evidence>
<keyword evidence="2" id="KW-1185">Reference proteome</keyword>
<reference evidence="1" key="1">
    <citation type="journal article" date="2017" name="Mycologia">
        <title>Fusarium algeriense, sp. nov., a novel toxigenic crown rot pathogen of durum wheat from Algeria is nested in the Fusarium burgessii species complex.</title>
        <authorList>
            <person name="Laraba I."/>
            <person name="Keddad A."/>
            <person name="Boureghda H."/>
            <person name="Abdallah N."/>
            <person name="Vaughan M.M."/>
            <person name="Proctor R.H."/>
            <person name="Busman M."/>
            <person name="O'Donnell K."/>
        </authorList>
    </citation>
    <scope>NUCLEOTIDE SEQUENCE</scope>
    <source>
        <strain evidence="1">NRRL 25174</strain>
    </source>
</reference>
<gene>
    <name evidence="1" type="ORF">FBEOM_13647</name>
</gene>
<dbReference type="AlphaFoldDB" id="A0A9P5DS84"/>
<evidence type="ECO:0000313" key="2">
    <source>
        <dbReference type="Proteomes" id="UP000730481"/>
    </source>
</evidence>
<reference evidence="1" key="2">
    <citation type="submission" date="2020-02" db="EMBL/GenBank/DDBJ databases">
        <title>Identification and distribution of gene clusters putatively required for synthesis of sphingolipid metabolism inhibitors in phylogenetically diverse species of the filamentous fungus Fusarium.</title>
        <authorList>
            <person name="Kim H.-S."/>
            <person name="Busman M."/>
            <person name="Brown D.W."/>
            <person name="Divon H."/>
            <person name="Uhlig S."/>
            <person name="Proctor R.H."/>
        </authorList>
    </citation>
    <scope>NUCLEOTIDE SEQUENCE</scope>
    <source>
        <strain evidence="1">NRRL 25174</strain>
    </source>
</reference>
<dbReference type="EMBL" id="PVQB02001042">
    <property type="protein sequence ID" value="KAF4332548.1"/>
    <property type="molecule type" value="Genomic_DNA"/>
</dbReference>
<sequence length="121" mass="13415">MFRYRDSLAGPSNAKKRKLEEELGVWGVSDPNLCRKLASKIQEYQYQDLQEFIHCNREVSEAQNDGGPNVPEPVNEDLSVYLDLGNSTDSLYSNVFGNGNLADDESSVEGKGLGYSFAGIF</sequence>
<comment type="caution">
    <text evidence="1">The sequence shown here is derived from an EMBL/GenBank/DDBJ whole genome shotgun (WGS) entry which is preliminary data.</text>
</comment>
<accession>A0A9P5DS84</accession>